<name>A0A067P898_9AGAM</name>
<dbReference type="InParanoid" id="A0A067P898"/>
<dbReference type="InterPro" id="IPR045864">
    <property type="entry name" value="aa-tRNA-synth_II/BPL/LPL"/>
</dbReference>
<gene>
    <name evidence="2" type="ORF">JAAARDRAFT_62854</name>
</gene>
<accession>A0A067P898</accession>
<dbReference type="HOGENOM" id="CLU_2306551_0_0_1"/>
<dbReference type="OrthoDB" id="3266035at2759"/>
<dbReference type="EMBL" id="KL197753">
    <property type="protein sequence ID" value="KDQ50964.1"/>
    <property type="molecule type" value="Genomic_DNA"/>
</dbReference>
<feature type="compositionally biased region" description="Polar residues" evidence="1">
    <location>
        <begin position="69"/>
        <end position="89"/>
    </location>
</feature>
<keyword evidence="3" id="KW-1185">Reference proteome</keyword>
<organism evidence="2 3">
    <name type="scientific">Jaapia argillacea MUCL 33604</name>
    <dbReference type="NCBI Taxonomy" id="933084"/>
    <lineage>
        <taxon>Eukaryota</taxon>
        <taxon>Fungi</taxon>
        <taxon>Dikarya</taxon>
        <taxon>Basidiomycota</taxon>
        <taxon>Agaricomycotina</taxon>
        <taxon>Agaricomycetes</taxon>
        <taxon>Agaricomycetidae</taxon>
        <taxon>Jaapiales</taxon>
        <taxon>Jaapiaceae</taxon>
        <taxon>Jaapia</taxon>
    </lineage>
</organism>
<sequence>MLSKIEDEIGAPFDFIEHVCGFFGFEFRLELSTRPDNYLGTIEAWDEAGATSPIPASLFGLVSRIAHSPSDSPKPSTNIIPANANSTQAMGPYPVPQSTP</sequence>
<dbReference type="AlphaFoldDB" id="A0A067P898"/>
<reference evidence="3" key="1">
    <citation type="journal article" date="2014" name="Proc. Natl. Acad. Sci. U.S.A.">
        <title>Extensive sampling of basidiomycete genomes demonstrates inadequacy of the white-rot/brown-rot paradigm for wood decay fungi.</title>
        <authorList>
            <person name="Riley R."/>
            <person name="Salamov A.A."/>
            <person name="Brown D.W."/>
            <person name="Nagy L.G."/>
            <person name="Floudas D."/>
            <person name="Held B.W."/>
            <person name="Levasseur A."/>
            <person name="Lombard V."/>
            <person name="Morin E."/>
            <person name="Otillar R."/>
            <person name="Lindquist E.A."/>
            <person name="Sun H."/>
            <person name="LaButti K.M."/>
            <person name="Schmutz J."/>
            <person name="Jabbour D."/>
            <person name="Luo H."/>
            <person name="Baker S.E."/>
            <person name="Pisabarro A.G."/>
            <person name="Walton J.D."/>
            <person name="Blanchette R.A."/>
            <person name="Henrissat B."/>
            <person name="Martin F."/>
            <person name="Cullen D."/>
            <person name="Hibbett D.S."/>
            <person name="Grigoriev I.V."/>
        </authorList>
    </citation>
    <scope>NUCLEOTIDE SEQUENCE [LARGE SCALE GENOMIC DNA]</scope>
    <source>
        <strain evidence="3">MUCL 33604</strain>
    </source>
</reference>
<dbReference type="STRING" id="933084.A0A067P898"/>
<feature type="region of interest" description="Disordered" evidence="1">
    <location>
        <begin position="68"/>
        <end position="100"/>
    </location>
</feature>
<proteinExistence type="predicted"/>
<evidence type="ECO:0000313" key="2">
    <source>
        <dbReference type="EMBL" id="KDQ50964.1"/>
    </source>
</evidence>
<protein>
    <submittedName>
        <fullName evidence="2">Uncharacterized protein</fullName>
    </submittedName>
</protein>
<evidence type="ECO:0000256" key="1">
    <source>
        <dbReference type="SAM" id="MobiDB-lite"/>
    </source>
</evidence>
<dbReference type="Gene3D" id="3.30.930.10">
    <property type="entry name" value="Bira Bifunctional Protein, Domain 2"/>
    <property type="match status" value="1"/>
</dbReference>
<dbReference type="Proteomes" id="UP000027265">
    <property type="component" value="Unassembled WGS sequence"/>
</dbReference>
<evidence type="ECO:0000313" key="3">
    <source>
        <dbReference type="Proteomes" id="UP000027265"/>
    </source>
</evidence>